<keyword evidence="4" id="KW-0067">ATP-binding</keyword>
<dbReference type="InterPro" id="IPR004147">
    <property type="entry name" value="ABC1_dom"/>
</dbReference>
<dbReference type="InterPro" id="IPR051409">
    <property type="entry name" value="Atypical_kinase_ADCK"/>
</dbReference>
<accession>A0ABR4YN56</accession>
<dbReference type="Pfam" id="PF03109">
    <property type="entry name" value="ABC1"/>
    <property type="match status" value="1"/>
</dbReference>
<comment type="similarity">
    <text evidence="1">Belongs to the protein kinase superfamily. ADCK protein kinase family.</text>
</comment>
<comment type="caution">
    <text evidence="6">The sequence shown here is derived from an EMBL/GenBank/DDBJ whole genome shotgun (WGS) entry which is preliminary data.</text>
</comment>
<keyword evidence="2" id="KW-0808">Transferase</keyword>
<evidence type="ECO:0000256" key="2">
    <source>
        <dbReference type="ARBA" id="ARBA00022679"/>
    </source>
</evidence>
<reference evidence="6 7" key="1">
    <citation type="submission" date="2014-11" db="EMBL/GenBank/DDBJ databases">
        <title>Mycobacterium setense Manresensis Genome.</title>
        <authorList>
            <person name="Rech G."/>
            <person name="Sumoy L."/>
        </authorList>
    </citation>
    <scope>NUCLEOTIDE SEQUENCE [LARGE SCALE GENOMIC DNA]</scope>
    <source>
        <strain evidence="6 7">Manresensis</strain>
    </source>
</reference>
<name>A0ABR4YN56_9MYCO</name>
<evidence type="ECO:0000256" key="3">
    <source>
        <dbReference type="ARBA" id="ARBA00022741"/>
    </source>
</evidence>
<dbReference type="PANTHER" id="PTHR43851">
    <property type="match status" value="1"/>
</dbReference>
<evidence type="ECO:0000313" key="7">
    <source>
        <dbReference type="Proteomes" id="UP000031004"/>
    </source>
</evidence>
<gene>
    <name evidence="6" type="ORF">QQ44_26875</name>
</gene>
<protein>
    <submittedName>
        <fullName evidence="6">ABC transporter</fullName>
    </submittedName>
</protein>
<evidence type="ECO:0000313" key="6">
    <source>
        <dbReference type="EMBL" id="KHO20187.1"/>
    </source>
</evidence>
<dbReference type="CDD" id="cd13970">
    <property type="entry name" value="ABC1_ADCK3"/>
    <property type="match status" value="1"/>
</dbReference>
<dbReference type="Proteomes" id="UP000031004">
    <property type="component" value="Unassembled WGS sequence"/>
</dbReference>
<evidence type="ECO:0000256" key="1">
    <source>
        <dbReference type="ARBA" id="ARBA00009670"/>
    </source>
</evidence>
<dbReference type="InterPro" id="IPR011009">
    <property type="entry name" value="Kinase-like_dom_sf"/>
</dbReference>
<feature type="domain" description="ABC1 atypical kinase-like" evidence="5">
    <location>
        <begin position="81"/>
        <end position="319"/>
    </location>
</feature>
<evidence type="ECO:0000259" key="5">
    <source>
        <dbReference type="Pfam" id="PF03109"/>
    </source>
</evidence>
<keyword evidence="7" id="KW-1185">Reference proteome</keyword>
<organism evidence="6 7">
    <name type="scientific">Mycolicibacterium setense</name>
    <dbReference type="NCBI Taxonomy" id="431269"/>
    <lineage>
        <taxon>Bacteria</taxon>
        <taxon>Bacillati</taxon>
        <taxon>Actinomycetota</taxon>
        <taxon>Actinomycetes</taxon>
        <taxon>Mycobacteriales</taxon>
        <taxon>Mycobacteriaceae</taxon>
        <taxon>Mycolicibacterium</taxon>
    </lineage>
</organism>
<dbReference type="SUPFAM" id="SSF56112">
    <property type="entry name" value="Protein kinase-like (PK-like)"/>
    <property type="match status" value="1"/>
</dbReference>
<dbReference type="InterPro" id="IPR034646">
    <property type="entry name" value="ADCK3_dom"/>
</dbReference>
<dbReference type="PANTHER" id="PTHR43851:SF3">
    <property type="entry name" value="COENZYME Q8"/>
    <property type="match status" value="1"/>
</dbReference>
<keyword evidence="3" id="KW-0547">Nucleotide-binding</keyword>
<proteinExistence type="inferred from homology"/>
<evidence type="ECO:0000256" key="4">
    <source>
        <dbReference type="ARBA" id="ARBA00022840"/>
    </source>
</evidence>
<dbReference type="EMBL" id="JTLZ01000012">
    <property type="protein sequence ID" value="KHO20187.1"/>
    <property type="molecule type" value="Genomic_DNA"/>
</dbReference>
<sequence>MPLAGFTARAAGGRLVAGLRERTGDDGAVQRFHERTAERYVEMLGHSKGALMKAGQILSMVEADAIGNTGFAPYQKALARLRADAPPMTPDLVHAVLHDELGSPAECFAEFDDEPIAAASIGQVHRAVLNDGRAVAVKVQYPGVAQAIRDDLANTELLITFMRLGAAVTGMTVDIREMAAEITARITEEVDYRHEAAMITAFADLLRDHPFIRIPEVITEASSERVLTMTYLDGMDWAAAQQADQDLRNTWAEVIFRFINSGSRHGNLVQVDPHPGNFLFSPDGTVGCLDFGCVQTFTERPRWLFLALMHAGMEGRYDDCHDLMLQMGLISAEPSLNHEDLRRIVSDMTHATSQPQPVTYTPEHMARSLRAFLGDQNSTHMTVTREFVFLPRLQIAFDHIAAGLRATVPVRSILEDLSGIAAPTTELGKLHHAWVRQRGLPCGLDHHDHP</sequence>